<keyword evidence="3 5" id="KW-0067">ATP-binding</keyword>
<dbReference type="PROSITE" id="PS50893">
    <property type="entry name" value="ABC_TRANSPORTER_2"/>
    <property type="match status" value="1"/>
</dbReference>
<name>A0ABV4KAL1_9BACT</name>
<evidence type="ECO:0000256" key="1">
    <source>
        <dbReference type="ARBA" id="ARBA00022448"/>
    </source>
</evidence>
<feature type="domain" description="ABC transporter" evidence="4">
    <location>
        <begin position="8"/>
        <end position="244"/>
    </location>
</feature>
<proteinExistence type="predicted"/>
<dbReference type="RefSeq" id="WP_371388315.1">
    <property type="nucleotide sequence ID" value="NZ_JBGLYH010000101.1"/>
</dbReference>
<gene>
    <name evidence="5" type="ORF">AB6M95_18995</name>
</gene>
<dbReference type="Proteomes" id="UP001568698">
    <property type="component" value="Unassembled WGS sequence"/>
</dbReference>
<accession>A0ABV4KAL1</accession>
<dbReference type="InterPro" id="IPR027417">
    <property type="entry name" value="P-loop_NTPase"/>
</dbReference>
<evidence type="ECO:0000256" key="2">
    <source>
        <dbReference type="ARBA" id="ARBA00022741"/>
    </source>
</evidence>
<evidence type="ECO:0000313" key="6">
    <source>
        <dbReference type="Proteomes" id="UP001568698"/>
    </source>
</evidence>
<dbReference type="Pfam" id="PF00005">
    <property type="entry name" value="ABC_tran"/>
    <property type="match status" value="1"/>
</dbReference>
<organism evidence="5 6">
    <name type="scientific">Pseudodesulfovibrio karagichevae</name>
    <dbReference type="NCBI Taxonomy" id="3239305"/>
    <lineage>
        <taxon>Bacteria</taxon>
        <taxon>Pseudomonadati</taxon>
        <taxon>Thermodesulfobacteriota</taxon>
        <taxon>Desulfovibrionia</taxon>
        <taxon>Desulfovibrionales</taxon>
        <taxon>Desulfovibrionaceae</taxon>
    </lineage>
</organism>
<reference evidence="5 6" key="1">
    <citation type="submission" date="2024-08" db="EMBL/GenBank/DDBJ databases">
        <title>Sulfate-reducing bacteria isolated from formation water of the oil field in Kazakhstan and description of Pseudodesulfovibrio sp.</title>
        <authorList>
            <person name="Bidzhieva S.K."/>
            <person name="Tourova T.P."/>
            <person name="Grouzdev D.S."/>
            <person name="Beletsky A.V."/>
            <person name="Sokolova D.S."/>
            <person name="Samigullina S.R."/>
            <person name="Poltaraus A.B."/>
            <person name="Avtukh A.N."/>
            <person name="Tereshina V.M."/>
            <person name="Zhaparov N.S."/>
            <person name="Mardanov A.V."/>
            <person name="Nazina T.N."/>
        </authorList>
    </citation>
    <scope>NUCLEOTIDE SEQUENCE [LARGE SCALE GENOMIC DNA]</scope>
    <source>
        <strain evidence="5 6">9FUS</strain>
    </source>
</reference>
<dbReference type="InterPro" id="IPR003593">
    <property type="entry name" value="AAA+_ATPase"/>
</dbReference>
<dbReference type="EMBL" id="JBGLYH010000101">
    <property type="protein sequence ID" value="MEZ7198837.1"/>
    <property type="molecule type" value="Genomic_DNA"/>
</dbReference>
<dbReference type="SMART" id="SM00382">
    <property type="entry name" value="AAA"/>
    <property type="match status" value="1"/>
</dbReference>
<evidence type="ECO:0000256" key="3">
    <source>
        <dbReference type="ARBA" id="ARBA00022840"/>
    </source>
</evidence>
<sequence>MADTNPVISVRNLTCGYGDVVIVDDVTFDIRRGEVFIILGGSGCGKSTLLKNMIGLIEPMAGQVWFGDEELTAASGAARQTIIRKFGVMYQMGALFGSMSVLQNVMLPLEEFTDLPPDAIEIIAKSKLAMVDMESAAFKMPAALSGGMKKRAAIARAMALDPGILFLDEPGAGLDPVSSAALDELILDLSKNLGITFVIVTHELESIYKIADRVIMLDKEVKSIVAEGDPRVLRDTSDNPSVRRFFLRQPDIHAPGLETDGQPAAQG</sequence>
<dbReference type="InterPro" id="IPR003439">
    <property type="entry name" value="ABC_transporter-like_ATP-bd"/>
</dbReference>
<comment type="caution">
    <text evidence="5">The sequence shown here is derived from an EMBL/GenBank/DDBJ whole genome shotgun (WGS) entry which is preliminary data.</text>
</comment>
<dbReference type="SUPFAM" id="SSF52540">
    <property type="entry name" value="P-loop containing nucleoside triphosphate hydrolases"/>
    <property type="match status" value="1"/>
</dbReference>
<dbReference type="Gene3D" id="3.40.50.300">
    <property type="entry name" value="P-loop containing nucleotide triphosphate hydrolases"/>
    <property type="match status" value="1"/>
</dbReference>
<dbReference type="PANTHER" id="PTHR43023">
    <property type="entry name" value="PROTEIN TRIGALACTOSYLDIACYLGLYCEROL 3, CHLOROPLASTIC"/>
    <property type="match status" value="1"/>
</dbReference>
<dbReference type="GO" id="GO:0005524">
    <property type="term" value="F:ATP binding"/>
    <property type="evidence" value="ECO:0007669"/>
    <property type="project" value="UniProtKB-KW"/>
</dbReference>
<evidence type="ECO:0000313" key="5">
    <source>
        <dbReference type="EMBL" id="MEZ7198837.1"/>
    </source>
</evidence>
<protein>
    <submittedName>
        <fullName evidence="5">ABC transporter ATP-binding protein</fullName>
    </submittedName>
</protein>
<dbReference type="PROSITE" id="PS00211">
    <property type="entry name" value="ABC_TRANSPORTER_1"/>
    <property type="match status" value="1"/>
</dbReference>
<keyword evidence="1" id="KW-0813">Transport</keyword>
<keyword evidence="6" id="KW-1185">Reference proteome</keyword>
<dbReference type="InterPro" id="IPR017871">
    <property type="entry name" value="ABC_transporter-like_CS"/>
</dbReference>
<keyword evidence="2" id="KW-0547">Nucleotide-binding</keyword>
<dbReference type="PANTHER" id="PTHR43023:SF3">
    <property type="entry name" value="PROTEIN TRIGALACTOSYLDIACYLGLYCEROL 3, CHLOROPLASTIC"/>
    <property type="match status" value="1"/>
</dbReference>
<evidence type="ECO:0000259" key="4">
    <source>
        <dbReference type="PROSITE" id="PS50893"/>
    </source>
</evidence>